<dbReference type="Pfam" id="PF20210">
    <property type="entry name" value="Laa1_Sip1_HTR5"/>
    <property type="match status" value="1"/>
</dbReference>
<dbReference type="GO" id="GO:0005794">
    <property type="term" value="C:Golgi apparatus"/>
    <property type="evidence" value="ECO:0007669"/>
    <property type="project" value="TreeGrafter"/>
</dbReference>
<dbReference type="GO" id="GO:0016020">
    <property type="term" value="C:membrane"/>
    <property type="evidence" value="ECO:0007669"/>
    <property type="project" value="TreeGrafter"/>
</dbReference>
<dbReference type="GO" id="GO:0006897">
    <property type="term" value="P:endocytosis"/>
    <property type="evidence" value="ECO:0007669"/>
    <property type="project" value="TreeGrafter"/>
</dbReference>
<name>A0A371CAQ1_YARLL</name>
<dbReference type="Proteomes" id="UP000256601">
    <property type="component" value="Unassembled WGS sequence"/>
</dbReference>
<dbReference type="PANTHER" id="PTHR21663:SF0">
    <property type="entry name" value="HEAT REPEAT-CONTAINING PROTEIN 5B"/>
    <property type="match status" value="1"/>
</dbReference>
<dbReference type="InterPro" id="IPR040108">
    <property type="entry name" value="Laa1/Sip1/HEATR5"/>
</dbReference>
<gene>
    <name evidence="4" type="ORF">B0I71DRAFT_129108</name>
</gene>
<dbReference type="GO" id="GO:0042147">
    <property type="term" value="P:retrograde transport, endosome to Golgi"/>
    <property type="evidence" value="ECO:0007669"/>
    <property type="project" value="TreeGrafter"/>
</dbReference>
<dbReference type="PANTHER" id="PTHR21663">
    <property type="entry name" value="HYPOTHETICAL HEAT DOMAIN-CONTAINING"/>
    <property type="match status" value="1"/>
</dbReference>
<dbReference type="InterPro" id="IPR011989">
    <property type="entry name" value="ARM-like"/>
</dbReference>
<sequence length="1718" mass="188383">MESLAYLADKPFEKHTLTEVQAKIGDKPSRAVRHLFSKALKEHFAESSKDLFDVTTNLANQIATNKKEYTETKHMAVEGVGAVFEVAGGRMVSLTPLAAMSLLAAAKDSKSAHAGYRYRALVALKKVVLSTGDTLDESLCKDIWKLAKSASAELKAHRIAQAAFGVLSACVDRGMVAIKQSEMDNIRQICVKTFESETTQTRLAASQLLSATLSKIYVPEDGEDKPKEKPKDKTLALNLEQVLQIFTSAYIKAGQLNKVQTGLVHALYQFIVAQNLQQTHFPLLLKTFLRDVYPPSKQSVGSQQLLSTREHALYLLLTPPLSEFAQQSAIKTVLEYLQAQNSNSNPDGPLTHDGTLSGLLLVQGLVQRLGSATPDIIEPLYKFLSHQSRAVIIATSQTIKQVCLLLPDKLYLVTAKTMTLLNKGQASIGLGICLSTLIASSTPESLNIDTITRVLSLSNNLLKSSSSSELSVAVIQIQIAWLLLKSLMCLGPAFVKVHLSHMLLLWKGALPKPFTRDQLAQKTPQDLEFLLCVKNAALGAVLSFLKCNQQLLTSDLTKRVAIMLNYTWAFLESISESVEVGQGSEYFAVKRRLLQCYVQLGRADSHASLLPQAVSCFAGTDYKEDILQTAKCDSLWTSRGFGVTSLVERDEVKGIEKLLSNPFLSLPSLEHDVEILFDDKVVPVPPTTGIVDNSILLFSNLFPFQPAKVQESLLEQMRTHMASHSNKATSQLRGEAVVVNCLVALNLGLKKKARSMDARVVAQLLELLKGSIKHEDSRIRRLAAENLGLLCVYGGASFVTAQIKNIIDQIVAETDPHTRSGCSLSLGYIFRFSQPGHANLKTVLGILISLAKDPHPIVHYWALKGVDLIVDSSSFNPGSASSLLSTVTGLYVAENHDEVASVASQNIAADLNNVRVLAEVLHGLVVVMGPEIVVHREIKLLCDSLWFEDPTHAISIVQEALVFDVSMFDLQEVTGRLLAYLTHESSAVRDLAVQALHQLVKIYTIDLSGKELQIWLVYNSTLSEEVAKFISAWVEASAADSGTGRIHWVLRIQRLMTLNLNATSSGQTQHTEDESAAITVGESTTGEPLRWQTRALAMESLIKIMEEAKSTPAILAKIGDIIRLAFTCSTSDIVNLRLLGIRLLSVIVSIGDIPDPEFPDVPLLEQYQAQISSALSPAFGADSTTELASKAVCVCGQFVSSGIVKNLDRLRLLKFLTTALTDTNTLECVGDLKPVGPNNQLKLRLAILAAWADIKVQSHHKDYLRGLVTQYQKQLTPLWITAIKEYAQIKFEPEPGFDNLYSSLSGQSRLESYKDTWKVIVHAVSSVPDEQASFFFVLFGICFEYLTHSSDLEILHTLHNVCVSAGNRVFEPSIFSELLDLFDRLMLTVSLEEKAVLAKICMRLCVSGASRTSSSDDWDHITQLFELLRVCMVGLGGVLPISETPVKSYPQAELAQFAQETFTSLSAMLQAFPPIVQADLVEVFAHIYLSILSTAETPILAYIQFLRDICDAMVTVGAQEDISALVTGFVRELVSKHSGSQSVISLTTVITKVLNVQLNHSTISDIASKYIELVDSGDMQTALGCISAVMGVSNSSPAARNLTLELIPHLVKRLEGTETRAQIVDLLFNYSVNHASTGSFSIIMPILVWHASTSSRYANEKLLELAGKDQQIFRSVVQALSPSQKQVLEQTLRGAQDDDDDDDDGEYEEPQIQLKSFA</sequence>
<dbReference type="GO" id="GO:0008104">
    <property type="term" value="P:intracellular protein localization"/>
    <property type="evidence" value="ECO:0007669"/>
    <property type="project" value="TreeGrafter"/>
</dbReference>
<dbReference type="GO" id="GO:0005829">
    <property type="term" value="C:cytosol"/>
    <property type="evidence" value="ECO:0007669"/>
    <property type="project" value="GOC"/>
</dbReference>
<proteinExistence type="inferred from homology"/>
<evidence type="ECO:0000259" key="3">
    <source>
        <dbReference type="Pfam" id="PF25808"/>
    </source>
</evidence>
<evidence type="ECO:0000313" key="4">
    <source>
        <dbReference type="EMBL" id="RDW27387.1"/>
    </source>
</evidence>
<evidence type="ECO:0000256" key="2">
    <source>
        <dbReference type="SAM" id="MobiDB-lite"/>
    </source>
</evidence>
<dbReference type="InterPro" id="IPR016024">
    <property type="entry name" value="ARM-type_fold"/>
</dbReference>
<comment type="similarity">
    <text evidence="1">Belongs to the HEATR5 family.</text>
</comment>
<dbReference type="GO" id="GO:0030139">
    <property type="term" value="C:endocytic vesicle"/>
    <property type="evidence" value="ECO:0007669"/>
    <property type="project" value="TreeGrafter"/>
</dbReference>
<dbReference type="SUPFAM" id="SSF48371">
    <property type="entry name" value="ARM repeat"/>
    <property type="match status" value="3"/>
</dbReference>
<reference evidence="4 5" key="1">
    <citation type="submission" date="2018-07" db="EMBL/GenBank/DDBJ databases">
        <title>Draft Genome Assemblies for Five Robust Yarrowia lipolytica Strains Exhibiting High Lipid Production and Pentose Sugar Utilization and Sugar Alcohol Secretion from Undetoxified Lignocellulosic Biomass Hydrolysates.</title>
        <authorList>
            <consortium name="DOE Joint Genome Institute"/>
            <person name="Walker C."/>
            <person name="Ryu S."/>
            <person name="Na H."/>
            <person name="Zane M."/>
            <person name="LaButti K."/>
            <person name="Lipzen A."/>
            <person name="Haridas S."/>
            <person name="Barry K."/>
            <person name="Grigoriev I.V."/>
            <person name="Quarterman J."/>
            <person name="Slininger P."/>
            <person name="Dien B."/>
            <person name="Trinh C.T."/>
        </authorList>
    </citation>
    <scope>NUCLEOTIDE SEQUENCE [LARGE SCALE GENOMIC DNA]</scope>
    <source>
        <strain evidence="4 5">YB392</strain>
    </source>
</reference>
<evidence type="ECO:0000256" key="1">
    <source>
        <dbReference type="ARBA" id="ARBA00008304"/>
    </source>
</evidence>
<protein>
    <submittedName>
        <fullName evidence="4">Armadillo-type protein</fullName>
    </submittedName>
</protein>
<dbReference type="VEuPathDB" id="FungiDB:YALI1_D06572g"/>
<dbReference type="InterPro" id="IPR057981">
    <property type="entry name" value="TPR_LAA1-like_C"/>
</dbReference>
<dbReference type="Gene3D" id="1.25.10.10">
    <property type="entry name" value="Leucine-rich Repeat Variant"/>
    <property type="match status" value="1"/>
</dbReference>
<organism evidence="4 5">
    <name type="scientific">Yarrowia lipolytica</name>
    <name type="common">Candida lipolytica</name>
    <dbReference type="NCBI Taxonomy" id="4952"/>
    <lineage>
        <taxon>Eukaryota</taxon>
        <taxon>Fungi</taxon>
        <taxon>Dikarya</taxon>
        <taxon>Ascomycota</taxon>
        <taxon>Saccharomycotina</taxon>
        <taxon>Dipodascomycetes</taxon>
        <taxon>Dipodascales</taxon>
        <taxon>Dipodascales incertae sedis</taxon>
        <taxon>Yarrowia</taxon>
    </lineage>
</organism>
<dbReference type="InterPro" id="IPR046837">
    <property type="entry name" value="Laa1/Sip1/HEATR5-like_HEAT"/>
</dbReference>
<feature type="region of interest" description="Disordered" evidence="2">
    <location>
        <begin position="1692"/>
        <end position="1718"/>
    </location>
</feature>
<feature type="compositionally biased region" description="Acidic residues" evidence="2">
    <location>
        <begin position="1697"/>
        <end position="1709"/>
    </location>
</feature>
<dbReference type="EMBL" id="KZ858963">
    <property type="protein sequence ID" value="RDW27387.1"/>
    <property type="molecule type" value="Genomic_DNA"/>
</dbReference>
<feature type="domain" description="LAA1-like C-terminal TPR repeats" evidence="3">
    <location>
        <begin position="1572"/>
        <end position="1703"/>
    </location>
</feature>
<dbReference type="VEuPathDB" id="FungiDB:YALI0_D05049g"/>
<accession>A0A371CAQ1</accession>
<dbReference type="Pfam" id="PF25808">
    <property type="entry name" value="TPR_LAA1_C"/>
    <property type="match status" value="1"/>
</dbReference>
<evidence type="ECO:0000313" key="5">
    <source>
        <dbReference type="Proteomes" id="UP000256601"/>
    </source>
</evidence>